<dbReference type="RefSeq" id="WP_254674269.1">
    <property type="nucleotide sequence ID" value="NZ_JAMWDU010000003.1"/>
</dbReference>
<dbReference type="EMBL" id="JAMWDU010000003">
    <property type="protein sequence ID" value="MCP8887189.1"/>
    <property type="molecule type" value="Genomic_DNA"/>
</dbReference>
<comment type="caution">
    <text evidence="1">The sequence shown here is derived from an EMBL/GenBank/DDBJ whole genome shotgun (WGS) entry which is preliminary data.</text>
</comment>
<dbReference type="PROSITE" id="PS51257">
    <property type="entry name" value="PROKAR_LIPOPROTEIN"/>
    <property type="match status" value="1"/>
</dbReference>
<evidence type="ECO:0000313" key="2">
    <source>
        <dbReference type="Proteomes" id="UP001060275"/>
    </source>
</evidence>
<reference evidence="1" key="1">
    <citation type="submission" date="2022-06" db="EMBL/GenBank/DDBJ databases">
        <title>Devosia sp. XJ19-45 genome assembly.</title>
        <authorList>
            <person name="Li B."/>
            <person name="Cai M."/>
            <person name="Nie G."/>
            <person name="Li W."/>
        </authorList>
    </citation>
    <scope>NUCLEOTIDE SEQUENCE</scope>
    <source>
        <strain evidence="1">XJ19-45</strain>
    </source>
</reference>
<name>A0A9Q4ANS5_9HYPH</name>
<dbReference type="AlphaFoldDB" id="A0A9Q4ANS5"/>
<sequence length="85" mass="9044">MRHAQAFNWRVLGKVIVLASLTVTLAACTYDQLNRSDRITFAGGNAVRANIERETANPSKPSMFAIGGLGKDGVVIPDETGEGTP</sequence>
<dbReference type="Proteomes" id="UP001060275">
    <property type="component" value="Unassembled WGS sequence"/>
</dbReference>
<organism evidence="1 2">
    <name type="scientific">Devosia ureilytica</name>
    <dbReference type="NCBI Taxonomy" id="2952754"/>
    <lineage>
        <taxon>Bacteria</taxon>
        <taxon>Pseudomonadati</taxon>
        <taxon>Pseudomonadota</taxon>
        <taxon>Alphaproteobacteria</taxon>
        <taxon>Hyphomicrobiales</taxon>
        <taxon>Devosiaceae</taxon>
        <taxon>Devosia</taxon>
    </lineage>
</organism>
<gene>
    <name evidence="1" type="ORF">NF348_08740</name>
</gene>
<evidence type="ECO:0000313" key="1">
    <source>
        <dbReference type="EMBL" id="MCP8887189.1"/>
    </source>
</evidence>
<protein>
    <submittedName>
        <fullName evidence="1">Uncharacterized protein</fullName>
    </submittedName>
</protein>
<accession>A0A9Q4ANS5</accession>
<proteinExistence type="predicted"/>
<keyword evidence="2" id="KW-1185">Reference proteome</keyword>